<reference evidence="2" key="1">
    <citation type="submission" date="2015-04" db="UniProtKB">
        <authorList>
            <consortium name="EnsemblPlants"/>
        </authorList>
    </citation>
    <scope>IDENTIFICATION</scope>
</reference>
<name>A0A0E0DLT0_9ORYZ</name>
<accession>A0A0E0DLT0</accession>
<sequence>MPEISVHRVDRIEPAKKTKTPPPPTAVNSVQTPRMGGGAPAPAATSAGRSSIDAEAEGFINRVRRQWAAESSSAATRQFRPSKNLNTAHRKLETNMSRVERTKEIKISRVERIDDEPPETKTKVIINAARMPRTAGGGGAPPERAAAAGSNIDKASQAYIDRLKQQWAAEEAADRS</sequence>
<feature type="compositionally biased region" description="Low complexity" evidence="1">
    <location>
        <begin position="40"/>
        <end position="50"/>
    </location>
</feature>
<dbReference type="Gramene" id="OMERI05G02800.1">
    <property type="protein sequence ID" value="OMERI05G02800.1"/>
    <property type="gene ID" value="OMERI05G02800"/>
</dbReference>
<dbReference type="Proteomes" id="UP000008021">
    <property type="component" value="Chromosome 5"/>
</dbReference>
<keyword evidence="3" id="KW-1185">Reference proteome</keyword>
<feature type="region of interest" description="Disordered" evidence="1">
    <location>
        <begin position="127"/>
        <end position="150"/>
    </location>
</feature>
<dbReference type="HOGENOM" id="CLU_1527573_0_0_1"/>
<reference evidence="2" key="2">
    <citation type="submission" date="2018-05" db="EMBL/GenBank/DDBJ databases">
        <title>OmerRS3 (Oryza meridionalis Reference Sequence Version 3).</title>
        <authorList>
            <person name="Zhang J."/>
            <person name="Kudrna D."/>
            <person name="Lee S."/>
            <person name="Talag J."/>
            <person name="Welchert J."/>
            <person name="Wing R.A."/>
        </authorList>
    </citation>
    <scope>NUCLEOTIDE SEQUENCE [LARGE SCALE GENOMIC DNA]</scope>
    <source>
        <strain evidence="2">cv. OR44</strain>
    </source>
</reference>
<evidence type="ECO:0000256" key="1">
    <source>
        <dbReference type="SAM" id="MobiDB-lite"/>
    </source>
</evidence>
<organism evidence="2">
    <name type="scientific">Oryza meridionalis</name>
    <dbReference type="NCBI Taxonomy" id="40149"/>
    <lineage>
        <taxon>Eukaryota</taxon>
        <taxon>Viridiplantae</taxon>
        <taxon>Streptophyta</taxon>
        <taxon>Embryophyta</taxon>
        <taxon>Tracheophyta</taxon>
        <taxon>Spermatophyta</taxon>
        <taxon>Magnoliopsida</taxon>
        <taxon>Liliopsida</taxon>
        <taxon>Poales</taxon>
        <taxon>Poaceae</taxon>
        <taxon>BOP clade</taxon>
        <taxon>Oryzoideae</taxon>
        <taxon>Oryzeae</taxon>
        <taxon>Oryzinae</taxon>
        <taxon>Oryza</taxon>
    </lineage>
</organism>
<dbReference type="EnsemblPlants" id="OMERI05G02800.1">
    <property type="protein sequence ID" value="OMERI05G02800.1"/>
    <property type="gene ID" value="OMERI05G02800"/>
</dbReference>
<evidence type="ECO:0000313" key="2">
    <source>
        <dbReference type="EnsemblPlants" id="OMERI05G02800.1"/>
    </source>
</evidence>
<evidence type="ECO:0000313" key="3">
    <source>
        <dbReference type="Proteomes" id="UP000008021"/>
    </source>
</evidence>
<protein>
    <submittedName>
        <fullName evidence="2">Uncharacterized protein</fullName>
    </submittedName>
</protein>
<feature type="compositionally biased region" description="Basic and acidic residues" evidence="1">
    <location>
        <begin position="1"/>
        <end position="16"/>
    </location>
</feature>
<feature type="region of interest" description="Disordered" evidence="1">
    <location>
        <begin position="1"/>
        <end position="50"/>
    </location>
</feature>
<proteinExistence type="predicted"/>
<dbReference type="AlphaFoldDB" id="A0A0E0DLT0"/>